<dbReference type="GeneID" id="99705581"/>
<protein>
    <submittedName>
        <fullName evidence="1">DUF945 domain-containing protein</fullName>
    </submittedName>
</protein>
<accession>A0A155DS19</accession>
<gene>
    <name evidence="1" type="ORF">C1O12_08025</name>
    <name evidence="2" type="ORF">DL189_07870</name>
</gene>
<proteinExistence type="predicted"/>
<name>A0A155DS19_9ENTR</name>
<dbReference type="Proteomes" id="UP000246375">
    <property type="component" value="Unassembled WGS sequence"/>
</dbReference>
<dbReference type="AlphaFoldDB" id="A0A155DS19"/>
<dbReference type="EMBL" id="QHMI01000005">
    <property type="protein sequence ID" value="PXB41511.1"/>
    <property type="molecule type" value="Genomic_DNA"/>
</dbReference>
<dbReference type="InterPro" id="IPR010352">
    <property type="entry name" value="DUF945"/>
</dbReference>
<evidence type="ECO:0000313" key="1">
    <source>
        <dbReference type="EMBL" id="PTX88335.1"/>
    </source>
</evidence>
<sequence length="508" mass="55137">MKKSVVAVGVIVALGVIWTGASWYTGKQLESRLAEMMAQANSEIKRSAPEAGLELSYQNYQRGVFTSHMQVVVKPVAGNQNAWLKPGQSVVLDEVVSHGPFPLAQLKKFNLIPSMASARTVLVNNEVTKPIFDMAKNESPFEINTRISYAGDTRSDIDLKALNYEQGTDKVAFSGGNFQLDADRDGKNVSLTGDAASGLVNSVNEYNQKVQLTFNNLKASGNSRMTDFDERIGDQKLSLDKIAIAIEGKEMAVLEGMDLDGKSDVSKDGKSINTQLDYSLKSLKVQNQDLGTGKLSLKIGNIDGQAWHEFSQKYSKESQALLTDAALQQNPQAYQQQAMAVLFNNLPILLKGEPVITVAPLSWKNDKGETNFNLSLFLKDPAAATGEPQTLAQEVDRSVKSLDSKLTIPMDMATEFMTQIAKLEGYGEEDAGKLANQQVKGLAAMGQMFRITKVEDNTISTSLQYANGQVTLNGDKMPLEDFVGMFGMPTLGIPAPAEPAAPPAVPQQ</sequence>
<evidence type="ECO:0000313" key="4">
    <source>
        <dbReference type="Proteomes" id="UP000246375"/>
    </source>
</evidence>
<dbReference type="EMBL" id="PNXT01000001">
    <property type="protein sequence ID" value="PTX88335.1"/>
    <property type="molecule type" value="Genomic_DNA"/>
</dbReference>
<accession>A0A3S0ICP8</accession>
<comment type="caution">
    <text evidence="1">The sequence shown here is derived from an EMBL/GenBank/DDBJ whole genome shotgun (WGS) entry which is preliminary data.</text>
</comment>
<evidence type="ECO:0000313" key="2">
    <source>
        <dbReference type="EMBL" id="PXB41511.1"/>
    </source>
</evidence>
<evidence type="ECO:0000313" key="3">
    <source>
        <dbReference type="Proteomes" id="UP000244004"/>
    </source>
</evidence>
<reference evidence="2 4" key="2">
    <citation type="submission" date="2018-05" db="EMBL/GenBank/DDBJ databases">
        <title>Evaluation of testing and processing parameters for the GenePOC Carba assay.</title>
        <authorList>
            <person name="Walsh T.R."/>
        </authorList>
    </citation>
    <scope>NUCLEOTIDE SEQUENCE [LARGE SCALE GENOMIC DNA]</scope>
    <source>
        <strain evidence="2 4">PECIMP</strain>
    </source>
</reference>
<organism evidence="1 3">
    <name type="scientific">Enterobacter hormaechei</name>
    <dbReference type="NCBI Taxonomy" id="158836"/>
    <lineage>
        <taxon>Bacteria</taxon>
        <taxon>Pseudomonadati</taxon>
        <taxon>Pseudomonadota</taxon>
        <taxon>Gammaproteobacteria</taxon>
        <taxon>Enterobacterales</taxon>
        <taxon>Enterobacteriaceae</taxon>
        <taxon>Enterobacter</taxon>
        <taxon>Enterobacter cloacae complex</taxon>
    </lineage>
</organism>
<dbReference type="Pfam" id="PF06097">
    <property type="entry name" value="DUF945"/>
    <property type="match status" value="1"/>
</dbReference>
<accession>A0A145YZ04</accession>
<dbReference type="Proteomes" id="UP000244004">
    <property type="component" value="Unassembled WGS sequence"/>
</dbReference>
<dbReference type="RefSeq" id="WP_022647926.1">
    <property type="nucleotide sequence ID" value="NZ_AP025764.1"/>
</dbReference>
<reference evidence="1 3" key="1">
    <citation type="submission" date="2018-01" db="EMBL/GenBank/DDBJ databases">
        <title>Geographic spread and resistance mechanisms of dominant carbapenem-resistant Enterobacter cloacae complex clones ST171 and ST78.</title>
        <authorList>
            <person name="Gomez-Simmonds A."/>
            <person name="Annavajhala M.K."/>
            <person name="Wang Z."/>
            <person name="Macesic N."/>
            <person name="Hu Y."/>
            <person name="Giddins M.J."/>
            <person name="O'Malley A."/>
            <person name="Toussaint N.C."/>
            <person name="Whittier S."/>
            <person name="Torres V.J."/>
            <person name="Uhlemann A.-C."/>
        </authorList>
    </citation>
    <scope>NUCLEOTIDE SEQUENCE [LARGE SCALE GENOMIC DNA]</scope>
    <source>
        <strain evidence="1 3">78</strain>
    </source>
</reference>